<dbReference type="Pfam" id="PF18759">
    <property type="entry name" value="Plavaka"/>
    <property type="match status" value="1"/>
</dbReference>
<reference evidence="2 3" key="1">
    <citation type="submission" date="2014-04" db="EMBL/GenBank/DDBJ databases">
        <title>Evolutionary Origins and Diversification of the Mycorrhizal Mutualists.</title>
        <authorList>
            <consortium name="DOE Joint Genome Institute"/>
            <consortium name="Mycorrhizal Genomics Consortium"/>
            <person name="Kohler A."/>
            <person name="Kuo A."/>
            <person name="Nagy L.G."/>
            <person name="Floudas D."/>
            <person name="Copeland A."/>
            <person name="Barry K.W."/>
            <person name="Cichocki N."/>
            <person name="Veneault-Fourrey C."/>
            <person name="LaButti K."/>
            <person name="Lindquist E.A."/>
            <person name="Lipzen A."/>
            <person name="Lundell T."/>
            <person name="Morin E."/>
            <person name="Murat C."/>
            <person name="Riley R."/>
            <person name="Ohm R."/>
            <person name="Sun H."/>
            <person name="Tunlid A."/>
            <person name="Henrissat B."/>
            <person name="Grigoriev I.V."/>
            <person name="Hibbett D.S."/>
            <person name="Martin F."/>
        </authorList>
    </citation>
    <scope>NUCLEOTIDE SEQUENCE [LARGE SCALE GENOMIC DNA]</scope>
    <source>
        <strain evidence="2 3">Koide BX008</strain>
    </source>
</reference>
<dbReference type="Proteomes" id="UP000054549">
    <property type="component" value="Unassembled WGS sequence"/>
</dbReference>
<dbReference type="AlphaFoldDB" id="A0A0C2T7M7"/>
<keyword evidence="3" id="KW-1185">Reference proteome</keyword>
<name>A0A0C2T7M7_AMAMK</name>
<protein>
    <submittedName>
        <fullName evidence="2">Uncharacterized protein</fullName>
    </submittedName>
</protein>
<feature type="compositionally biased region" description="Basic and acidic residues" evidence="1">
    <location>
        <begin position="792"/>
        <end position="812"/>
    </location>
</feature>
<feature type="compositionally biased region" description="Basic and acidic residues" evidence="1">
    <location>
        <begin position="1184"/>
        <end position="1199"/>
    </location>
</feature>
<evidence type="ECO:0000313" key="3">
    <source>
        <dbReference type="Proteomes" id="UP000054549"/>
    </source>
</evidence>
<dbReference type="OrthoDB" id="3183767at2759"/>
<accession>A0A0C2T7M7</accession>
<proteinExistence type="predicted"/>
<evidence type="ECO:0000256" key="1">
    <source>
        <dbReference type="SAM" id="MobiDB-lite"/>
    </source>
</evidence>
<dbReference type="InterPro" id="IPR041078">
    <property type="entry name" value="Plavaka"/>
</dbReference>
<evidence type="ECO:0000313" key="2">
    <source>
        <dbReference type="EMBL" id="KIL62599.1"/>
    </source>
</evidence>
<feature type="compositionally biased region" description="Acidic residues" evidence="1">
    <location>
        <begin position="1207"/>
        <end position="1229"/>
    </location>
</feature>
<dbReference type="EMBL" id="KN818268">
    <property type="protein sequence ID" value="KIL62599.1"/>
    <property type="molecule type" value="Genomic_DNA"/>
</dbReference>
<feature type="compositionally biased region" description="Low complexity" evidence="1">
    <location>
        <begin position="1230"/>
        <end position="1246"/>
    </location>
</feature>
<feature type="region of interest" description="Disordered" evidence="1">
    <location>
        <begin position="792"/>
        <end position="825"/>
    </location>
</feature>
<organism evidence="2 3">
    <name type="scientific">Amanita muscaria (strain Koide BX008)</name>
    <dbReference type="NCBI Taxonomy" id="946122"/>
    <lineage>
        <taxon>Eukaryota</taxon>
        <taxon>Fungi</taxon>
        <taxon>Dikarya</taxon>
        <taxon>Basidiomycota</taxon>
        <taxon>Agaricomycotina</taxon>
        <taxon>Agaricomycetes</taxon>
        <taxon>Agaricomycetidae</taxon>
        <taxon>Agaricales</taxon>
        <taxon>Pluteineae</taxon>
        <taxon>Amanitaceae</taxon>
        <taxon>Amanita</taxon>
    </lineage>
</organism>
<dbReference type="HOGENOM" id="CLU_002498_0_0_1"/>
<feature type="region of interest" description="Disordered" evidence="1">
    <location>
        <begin position="1162"/>
        <end position="1246"/>
    </location>
</feature>
<sequence length="1246" mass="140634">MSEGGKCKGKSDGWVRIPMVLEFQVSAWQPAEIEMQRKNNVPMFKLREMNLIVRPVFLSASALSLHRKTCPGYEKATADACRLRHQVAQARVSKYGLGKFNSRRSRLRNERSVIHHPVYELANANTTASDGDSGEPEALLLADTDLAANPDLMATDEPEPVLLNDTDTVTPANEVVDLRTATGRPRRKYRLPRQFEQLLPEPPIPAPVHSTPSEPPVTRVTLIVHNRLQTAANLFGIWREYLYKPSYDPDSFVDPADLYSCLQTLPPSMTDHVCMPPSPSAATPKPSVSLLLNWQLTVSDLKSNAEITRLVKEVLLSSQFSLEDLEGFNADREHRRLANADSRSPLLDNFREVSVCISVPSGSRDIPPKAFPIQGLHYRPLMAVLHAAFIHPLALKLHYSPYKLYCDKAGTSAESERVFCEAYDSDVFIAEHDKVQRAPLSPDEPTCKHEHTIAALMFWSDATHLADFGTAKLWPVYLALGNLSKYIRNQPSAMHHVAYLPSLSDSFQDILALFHTKWNEELVHAYKFGTVIKCHDGVERRVYPRILTYGADYPEKVLLATMRDKGCCPCPRCLIPKTRVDQSGRGNDAQFRLSHPRRYMPQLVNRARDFIYVMGYPISGTAVDNLLKETSLVPTVNSFSDRLGIEFNISNMLVVDLLHEFELGVWKALFTHLIQVLYAQIPGGALINELDRRFRMMPTFGNNTIRRFATNSSEMKRMGARDFEDILQCAIPAFEKLLPEPHNCAVLVLLFKAAEWHAFAKLRMHTSATLAHLKSTTKSFCKLMRQFRDETSQSHHTVEIPREAQARTRRAESNATGVGGKSISSTRQRRQLNLSTYKFHALGDYVEAIKNFGCTDSYSTQVGELTHRTVKRLYGLTNKRSAEAQIARRYRCLENAQKLSSSKKDIPTVGEDFERHHHITHSRNRPFDIFTAVRTNQQDPAYKMFIPKLQDHILGRLMERQFTGDDHPDFTDTDRNTVRIAGNKLYIGHECRVNYTTYDIRRQSDVVNPHSHPDVITYSAETGDNAAQYWYARVIGIFHAMVSSSHVNVSNHSFQRIEILWVRWYGAEPGYRHGFRQGRMPKVGFVTHTDEDAFGFLDPNCVIRGCHMIPAFAEGRTSELLPLPKSAARVLDQTEVDDWTNYYVGIFADRDMMLRHFGGAIGHIDDPRRSKATLPGLQSNLDHTAGRDTGESQSHEIDQNHTPANSSDDDSGGDSETEQDLETDSENTESEVGGSSESESDGYASP</sequence>
<dbReference type="STRING" id="946122.A0A0C2T7M7"/>
<gene>
    <name evidence="2" type="ORF">M378DRAFT_12683</name>
</gene>
<dbReference type="InParanoid" id="A0A0C2T7M7"/>